<dbReference type="EMBL" id="CACRYR010000011">
    <property type="protein sequence ID" value="VZR04296.1"/>
    <property type="molecule type" value="Genomic_DNA"/>
</dbReference>
<protein>
    <submittedName>
        <fullName evidence="4">DUF2544 domain-containing protein</fullName>
    </submittedName>
    <submittedName>
        <fullName evidence="18">Putative fimbrial adhesin YfcO</fullName>
    </submittedName>
    <submittedName>
        <fullName evidence="2">YfcO family protein</fullName>
    </submittedName>
</protein>
<reference evidence="4 37" key="10">
    <citation type="submission" date="2019-11" db="EMBL/GenBank/DDBJ databases">
        <authorList>
            <consortium name="GenomeTrakr network: Whole genome sequencing for foodborne pathogen traceback"/>
        </authorList>
    </citation>
    <scope>NUCLEOTIDE SEQUENCE [LARGE SCALE GENOMIC DNA]</scope>
    <source>
        <strain evidence="4 37">PSU-2072</strain>
    </source>
</reference>
<evidence type="ECO:0000313" key="23">
    <source>
        <dbReference type="Proteomes" id="UP000050556"/>
    </source>
</evidence>
<dbReference type="PATRIC" id="fig|562.10493.peg.785"/>
<evidence type="ECO:0000313" key="7">
    <source>
        <dbReference type="EMBL" id="HBB1571289.1"/>
    </source>
</evidence>
<dbReference type="Proteomes" id="UP000462410">
    <property type="component" value="Unassembled WGS sequence"/>
</dbReference>
<dbReference type="EMBL" id="JACZOI010000013">
    <property type="protein sequence ID" value="MBE0976952.1"/>
    <property type="molecule type" value="Genomic_DNA"/>
</dbReference>
<reference evidence="3 36" key="14">
    <citation type="submission" date="2020-02" db="EMBL/GenBank/DDBJ databases">
        <authorList>
            <consortium name="PulseNet: The National Subtyping Network for Foodborne Disease Surveillance"/>
            <person name="Tarr C.L."/>
            <person name="Trees E."/>
            <person name="Katz L.S."/>
            <person name="Carleton-Romer H.A."/>
            <person name="Stroika S."/>
            <person name="Kucerova Z."/>
            <person name="Roache K.F."/>
            <person name="Sabol A.L."/>
            <person name="Besser J."/>
            <person name="Gerner-Smidt P."/>
        </authorList>
    </citation>
    <scope>NUCLEOTIDE SEQUENCE [LARGE SCALE GENOMIC DNA]</scope>
    <source>
        <strain evidence="3 36">PNUSAE004166</strain>
    </source>
</reference>
<gene>
    <name evidence="18" type="primary">yfcO</name>
    <name evidence="8" type="ORF">ACU57_26750</name>
    <name evidence="3" type="ORF">BGM66_001786</name>
    <name evidence="2" type="ORF">CTR35_000064</name>
    <name evidence="17" type="ORF">EAI46_21925</name>
    <name evidence="10" type="ORF">EIZ93_06285</name>
    <name evidence="21" type="ORF">FV293_07010</name>
    <name evidence="15" type="ORF">G3V95_01125</name>
    <name evidence="4" type="ORF">GNW61_19995</name>
    <name evidence="13" type="ORF">GP944_12110</name>
    <name evidence="12" type="ORF">GP965_17140</name>
    <name evidence="11" type="ORF">GP975_16180</name>
    <name evidence="14" type="ORF">GRW05_23035</name>
    <name evidence="6" type="ORF">HMV95_07585</name>
    <name evidence="16" type="ORF">HX136_07305</name>
    <name evidence="22" type="ORF">IDONEFKE_02203</name>
    <name evidence="9" type="ORF">IH772_06495</name>
    <name evidence="7" type="ORF">J0541_000124</name>
    <name evidence="20" type="ORF">NCTC8500_01698</name>
    <name evidence="18" type="ORF">NCTC9045_01821</name>
    <name evidence="19" type="ORF">NCTC9962_07176</name>
    <name evidence="5" type="ORF">P6223_001381</name>
</gene>
<dbReference type="EMBL" id="AASHPR010000001">
    <property type="protein sequence ID" value="EFC3523002.1"/>
    <property type="molecule type" value="Genomic_DNA"/>
</dbReference>
<dbReference type="Proteomes" id="UP000050556">
    <property type="component" value="Unassembled WGS sequence"/>
</dbReference>
<evidence type="ECO:0000313" key="2">
    <source>
        <dbReference type="EMBL" id="EFC3523002.1"/>
    </source>
</evidence>
<dbReference type="Proteomes" id="UP000281340">
    <property type="component" value="Unassembled WGS sequence"/>
</dbReference>
<dbReference type="Proteomes" id="UP000441160">
    <property type="component" value="Unassembled WGS sequence"/>
</dbReference>
<dbReference type="Proteomes" id="UP000846355">
    <property type="component" value="Unassembled WGS sequence"/>
</dbReference>
<dbReference type="EMBL" id="ABLFQU030000011">
    <property type="protein sequence ID" value="EMM0024862.1"/>
    <property type="molecule type" value="Genomic_DNA"/>
</dbReference>
<dbReference type="RefSeq" id="WP_000698745.1">
    <property type="nucleotide sequence ID" value="NZ_AP019189.1"/>
</dbReference>
<reference evidence="31 32" key="12">
    <citation type="submission" date="2019-12" db="EMBL/GenBank/DDBJ databases">
        <title>Enteriobacteria Tanzani isolates_8377-8380.</title>
        <authorList>
            <person name="Subbiah M."/>
            <person name="Call D."/>
        </authorList>
    </citation>
    <scope>NUCLEOTIDE SEQUENCE [LARGE SCALE GENOMIC DNA]</scope>
    <source>
        <strain evidence="13 31">8378wB3</strain>
        <strain evidence="12 33">8378wH8</strain>
        <strain evidence="11 32">8379wE2</strain>
    </source>
</reference>
<evidence type="ECO:0000313" key="4">
    <source>
        <dbReference type="EMBL" id="EFH6651005.1"/>
    </source>
</evidence>
<evidence type="ECO:0000313" key="29">
    <source>
        <dbReference type="Proteomes" id="UP000359125"/>
    </source>
</evidence>
<evidence type="ECO:0000313" key="27">
    <source>
        <dbReference type="Proteomes" id="UP000281340"/>
    </source>
</evidence>
<reference evidence="10 29" key="7">
    <citation type="journal article" date="2019" name="Environ. Health Perspect.">
        <title>Inter-host Transmission of Carbapenemase-Producing Escherichia coli among Humans and Backyard Animals.</title>
        <authorList>
            <person name="Li J."/>
            <person name="Bi Z."/>
            <person name="Ma S."/>
            <person name="Chen B."/>
            <person name="Cai C."/>
            <person name="He J."/>
            <person name="Schwarz S."/>
            <person name="Sun C."/>
            <person name="Zhou Y."/>
            <person name="Yin J."/>
            <person name="Hulth A."/>
            <person name="Wang Y."/>
            <person name="Shen Z."/>
            <person name="Wang S."/>
            <person name="Wu C."/>
            <person name="Nilsson L.E."/>
            <person name="Walsh T.R."/>
            <person name="Borjesson S."/>
            <person name="Shen J."/>
            <person name="Sun Q."/>
            <person name="Wang Y."/>
        </authorList>
    </citation>
    <scope>NUCLEOTIDE SEQUENCE [LARGE SCALE GENOMIC DNA]</scope>
    <source>
        <strain evidence="10 29">A016f</strain>
    </source>
</reference>
<dbReference type="Proteomes" id="UP000521991">
    <property type="component" value="Unassembled WGS sequence"/>
</dbReference>
<evidence type="ECO:0000313" key="22">
    <source>
        <dbReference type="EMBL" id="VZR04296.1"/>
    </source>
</evidence>
<dbReference type="Pfam" id="PF11245">
    <property type="entry name" value="DUF2544"/>
    <property type="match status" value="1"/>
</dbReference>
<name>A0A037YF33_ECOLX</name>
<keyword evidence="1" id="KW-0732">Signal</keyword>
<evidence type="ECO:0000313" key="21">
    <source>
        <dbReference type="EMBL" id="TXQ36939.1"/>
    </source>
</evidence>
<dbReference type="Proteomes" id="UP000359125">
    <property type="component" value="Unassembled WGS sequence"/>
</dbReference>
<sequence>MKILRWLFALVMLIATTEAMAAGHSVDVYYGYNGDSRNIATFNLKIMMPSAVYVGEYKSSQWLMTGEILQNVSWSGPPPAPSVKLIGYHQNINKASCPGLPSGWNCGYYTFEVIVSAEIESYFSCPWLVIMNDSEASPGGVTYQGPDSHDTICPSVSVQPYDVSWNENYVSKSKLLTLQSTGGVVEKTLSTYLMKDGKLCDSTQMNETGGYCRWVAQMITFTASGCDKAEVSVTPNRHPITDKQLHDMVVRVDTSSMQPIDSTCRFQYILNEL</sequence>
<dbReference type="Proteomes" id="UP000629265">
    <property type="component" value="Unassembled WGS sequence"/>
</dbReference>
<reference evidence="35" key="16">
    <citation type="submission" date="2020-06" db="EMBL/GenBank/DDBJ databases">
        <title>Identification and Characterisation of Fosfomycin Resistance in Escherichia coli Urinary Tract Infection Isolates from Australia.</title>
        <authorList>
            <person name="Mowlaboccus S."/>
            <person name="Daley D."/>
            <person name="Pang S."/>
            <person name="Gottlieb T."/>
            <person name="Nimmo G.R."/>
            <person name="George N."/>
            <person name="Korman T.M."/>
            <person name="Strietberg R."/>
            <person name="Robson J."/>
            <person name="Peachey G."/>
            <person name="Collignon P."/>
            <person name="Bradbury S."/>
            <person name="Colombi E."/>
            <person name="Ramsay J.P."/>
            <person name="Rogers B.A."/>
            <person name="Coombs G.W."/>
        </authorList>
    </citation>
    <scope>NUCLEOTIDE SEQUENCE [LARGE SCALE GENOMIC DNA]</scope>
    <source>
        <strain evidence="35">EC2</strain>
    </source>
</reference>
<dbReference type="EMBL" id="WUIY01000260">
    <property type="protein sequence ID" value="MXI77074.1"/>
    <property type="molecule type" value="Genomic_DNA"/>
</dbReference>
<evidence type="ECO:0000313" key="35">
    <source>
        <dbReference type="Proteomes" id="UP000509796"/>
    </source>
</evidence>
<reference evidence="14 30" key="11">
    <citation type="submission" date="2019-12" db="EMBL/GenBank/DDBJ databases">
        <title>Enteriobacteria Tanzani isolates_10434.</title>
        <authorList>
            <person name="Subbiah M."/>
            <person name="Call D."/>
        </authorList>
    </citation>
    <scope>NUCLEOTIDE SEQUENCE [LARGE SCALE GENOMIC DNA]</scope>
    <source>
        <strain evidence="14 30">10434wD1</strain>
    </source>
</reference>
<dbReference type="Proteomes" id="UP000538406">
    <property type="component" value="Unassembled WGS sequence"/>
</dbReference>
<dbReference type="EMBL" id="AASURL010000021">
    <property type="protein sequence ID" value="EFH0365374.1"/>
    <property type="molecule type" value="Genomic_DNA"/>
</dbReference>
<dbReference type="Proteomes" id="UP000530628">
    <property type="component" value="Unassembled WGS sequence"/>
</dbReference>
<evidence type="ECO:0000313" key="30">
    <source>
        <dbReference type="Proteomes" id="UP000436141"/>
    </source>
</evidence>
<dbReference type="EMBL" id="DABHXT010000007">
    <property type="protein sequence ID" value="HAJ5958139.1"/>
    <property type="molecule type" value="Genomic_DNA"/>
</dbReference>
<evidence type="ECO:0000313" key="18">
    <source>
        <dbReference type="EMBL" id="STJ53951.1"/>
    </source>
</evidence>
<evidence type="ECO:0000313" key="14">
    <source>
        <dbReference type="EMBL" id="MXI77074.1"/>
    </source>
</evidence>
<dbReference type="EMBL" id="UGED01000022">
    <property type="protein sequence ID" value="STM19837.1"/>
    <property type="molecule type" value="Genomic_DNA"/>
</dbReference>
<evidence type="ECO:0000313" key="9">
    <source>
        <dbReference type="EMBL" id="MBE0976952.1"/>
    </source>
</evidence>
<dbReference type="Proteomes" id="UP000321295">
    <property type="component" value="Unassembled WGS sequence"/>
</dbReference>
<feature type="chain" id="PRO_5015026234" evidence="1">
    <location>
        <begin position="22"/>
        <end position="273"/>
    </location>
</feature>
<dbReference type="Proteomes" id="UP000436141">
    <property type="component" value="Unassembled WGS sequence"/>
</dbReference>
<reference evidence="16" key="13">
    <citation type="journal article" date="2020" name="Int. J. Antimicrob. Agents">
        <title>Identification and characterisation of fosfomycin resistance in Escherichia coli urinary tract infection isolates from Australia.</title>
        <authorList>
            <person name="Mowlaboccus S."/>
            <person name="Daley D."/>
            <person name="Pang S."/>
            <person name="Gottlieb T."/>
            <person name="Merlino J."/>
            <person name="Nimmo G.R."/>
            <person name="George N."/>
            <person name="Korman T.M."/>
            <person name="Streitberg R."/>
            <person name="Robson J."/>
            <person name="Peachey G."/>
            <person name="Collignon P."/>
            <person name="Bradbury S."/>
            <person name="Colombi E."/>
            <person name="Ramsay J.P."/>
            <person name="Rogers B.A."/>
            <person name="Coombs G.W."/>
        </authorList>
    </citation>
    <scope>NUCLEOTIDE SEQUENCE</scope>
    <source>
        <strain evidence="16">EC2</strain>
    </source>
</reference>
<dbReference type="Proteomes" id="UP000469708">
    <property type="component" value="Unassembled WGS sequence"/>
</dbReference>
<evidence type="ECO:0000313" key="11">
    <source>
        <dbReference type="EMBL" id="MWR39564.1"/>
    </source>
</evidence>
<reference evidence="15 34" key="15">
    <citation type="submission" date="2020-02" db="EMBL/GenBank/DDBJ databases">
        <authorList>
            <person name="Subbiah M."/>
            <person name="Call D."/>
        </authorList>
    </citation>
    <scope>NUCLEOTIDE SEQUENCE [LARGE SCALE GENOMIC DNA]</scope>
    <source>
        <strain evidence="15 34">8375wC2</strain>
    </source>
</reference>
<dbReference type="Proteomes" id="UP000870292">
    <property type="component" value="Unassembled WGS sequence"/>
</dbReference>
<dbReference type="EMBL" id="UGFG01000001">
    <property type="protein sequence ID" value="STM37939.1"/>
    <property type="molecule type" value="Genomic_DNA"/>
</dbReference>
<dbReference type="AlphaFoldDB" id="A0A037YF33"/>
<feature type="signal peptide" evidence="1">
    <location>
        <begin position="1"/>
        <end position="21"/>
    </location>
</feature>
<dbReference type="Proteomes" id="UP000254052">
    <property type="component" value="Unassembled WGS sequence"/>
</dbReference>
<evidence type="ECO:0000313" key="25">
    <source>
        <dbReference type="Proteomes" id="UP000254429"/>
    </source>
</evidence>
<dbReference type="EMBL" id="AASWOY010000061">
    <property type="protein sequence ID" value="EFH6651005.1"/>
    <property type="molecule type" value="Genomic_DNA"/>
</dbReference>
<evidence type="ECO:0000313" key="3">
    <source>
        <dbReference type="EMBL" id="EFH0365374.1"/>
    </source>
</evidence>
<dbReference type="EMBL" id="WTQT01000388">
    <property type="protein sequence ID" value="MWR39564.1"/>
    <property type="molecule type" value="Genomic_DNA"/>
</dbReference>
<evidence type="ECO:0000313" key="6">
    <source>
        <dbReference type="EMBL" id="HAJ5958139.1"/>
    </source>
</evidence>
<evidence type="ECO:0000313" key="39">
    <source>
        <dbReference type="Proteomes" id="UP000629265"/>
    </source>
</evidence>
<evidence type="ECO:0000313" key="33">
    <source>
        <dbReference type="Proteomes" id="UP000462410"/>
    </source>
</evidence>
<dbReference type="InterPro" id="IPR021407">
    <property type="entry name" value="DUF2544"/>
</dbReference>
<reference evidence="5" key="19">
    <citation type="submission" date="2024-02" db="EMBL/GenBank/DDBJ databases">
        <authorList>
            <consortium name="Clinical and Environmental Microbiology Branch: Whole genome sequencing antimicrobial resistance pathogens in the healthcare setting"/>
        </authorList>
    </citation>
    <scope>NUCLEOTIDE SEQUENCE</scope>
    <source>
        <strain evidence="5">2023CK-00345</strain>
    </source>
</reference>
<dbReference type="EMBL" id="UGDD01000002">
    <property type="protein sequence ID" value="STJ53951.1"/>
    <property type="molecule type" value="Genomic_DNA"/>
</dbReference>
<reference evidence="9" key="18">
    <citation type="submission" date="2020-09" db="EMBL/GenBank/DDBJ databases">
        <title>Emerging polyconal dissemination of OXA-244-producing E. coli in France.</title>
        <authorList>
            <person name="Emeraud C."/>
            <person name="Girlich D."/>
            <person name="Bonnin R.A."/>
            <person name="Jousset A.B."/>
            <person name="Naas T."/>
            <person name="Dortet L."/>
        </authorList>
    </citation>
    <scope>NUCLEOTIDE SEQUENCE</scope>
    <source>
        <strain evidence="9">225E3</strain>
    </source>
</reference>
<dbReference type="Proteomes" id="UP000254503">
    <property type="component" value="Unassembled WGS sequence"/>
</dbReference>
<dbReference type="EMBL" id="JAAGYI010000001">
    <property type="protein sequence ID" value="NEM84111.1"/>
    <property type="molecule type" value="Genomic_DNA"/>
</dbReference>
<evidence type="ECO:0000313" key="19">
    <source>
        <dbReference type="EMBL" id="STM19837.1"/>
    </source>
</evidence>
<evidence type="ECO:0000313" key="13">
    <source>
        <dbReference type="EMBL" id="MWU31522.1"/>
    </source>
</evidence>
<reference evidence="17 27" key="5">
    <citation type="submission" date="2018-10" db="EMBL/GenBank/DDBJ databases">
        <title>Comparison of Escherichia coli isolates recovered from retail chicken and from chicken fecal samples by antimicrobial susceptibility test and whole genome sequencing.</title>
        <authorList>
            <person name="Tang B."/>
            <person name="Ma Y."/>
            <person name="He X."/>
            <person name="Cao L."/>
            <person name="Xia X."/>
            <person name="Yang H."/>
        </authorList>
    </citation>
    <scope>NUCLEOTIDE SEQUENCE [LARGE SCALE GENOMIC DNA]</scope>
    <source>
        <strain evidence="17 27">CMJH98b</strain>
    </source>
</reference>
<reference evidence="6" key="6">
    <citation type="submission" date="2018-12" db="EMBL/GenBank/DDBJ databases">
        <authorList>
            <consortium name="NCBI Pathogen Detection Project"/>
        </authorList>
    </citation>
    <scope>NUCLEOTIDE SEQUENCE</scope>
    <source>
        <strain evidence="7">Escherichia coli</strain>
        <strain evidence="6">EuSCAPE_DE065</strain>
    </source>
</reference>
<evidence type="ECO:0000313" key="36">
    <source>
        <dbReference type="Proteomes" id="UP000521991"/>
    </source>
</evidence>
<evidence type="ECO:0000313" key="38">
    <source>
        <dbReference type="Proteomes" id="UP000538406"/>
    </source>
</evidence>
<evidence type="ECO:0000313" key="24">
    <source>
        <dbReference type="Proteomes" id="UP000254052"/>
    </source>
</evidence>
<evidence type="ECO:0000313" key="12">
    <source>
        <dbReference type="EMBL" id="MWT22618.1"/>
    </source>
</evidence>
<dbReference type="EMBL" id="LDYI01000178">
    <property type="protein sequence ID" value="KPO03906.1"/>
    <property type="molecule type" value="Genomic_DNA"/>
</dbReference>
<evidence type="ECO:0000256" key="1">
    <source>
        <dbReference type="SAM" id="SignalP"/>
    </source>
</evidence>
<reference evidence="21 28" key="8">
    <citation type="submission" date="2019-08" db="EMBL/GenBank/DDBJ databases">
        <title>Whole genome analysis of cultivated E. coli strains isolated from CD patients and healthy donors.</title>
        <authorList>
            <person name="Siniagina M.N."/>
            <person name="Markelova M.I."/>
            <person name="Laikov A.V."/>
            <person name="Boulygina E.A."/>
            <person name="Khusnutdinova D.R."/>
            <person name="Kharchenko A."/>
            <person name="Grigoryeva T.V."/>
        </authorList>
    </citation>
    <scope>NUCLEOTIDE SEQUENCE [LARGE SCALE GENOMIC DNA]</scope>
    <source>
        <strain evidence="21 28">1_45_11</strain>
    </source>
</reference>
<organism evidence="8 23">
    <name type="scientific">Escherichia coli</name>
    <dbReference type="NCBI Taxonomy" id="562"/>
    <lineage>
        <taxon>Bacteria</taxon>
        <taxon>Pseudomonadati</taxon>
        <taxon>Pseudomonadota</taxon>
        <taxon>Gammaproteobacteria</taxon>
        <taxon>Enterobacterales</taxon>
        <taxon>Enterobacteriaceae</taxon>
        <taxon>Escherichia</taxon>
    </lineage>
</organism>
<dbReference type="Proteomes" id="UP000254429">
    <property type="component" value="Unassembled WGS sequence"/>
</dbReference>
<reference evidence="22 39" key="9">
    <citation type="submission" date="2019-11" db="EMBL/GenBank/DDBJ databases">
        <authorList>
            <person name="Haines EK M."/>
        </authorList>
    </citation>
    <scope>NUCLEOTIDE SEQUENCE [LARGE SCALE GENOMIC DNA]</scope>
    <source>
        <strain evidence="22">KR2729</strain>
    </source>
</reference>
<evidence type="ECO:0000313" key="28">
    <source>
        <dbReference type="Proteomes" id="UP000321295"/>
    </source>
</evidence>
<proteinExistence type="predicted"/>
<dbReference type="EMBL" id="RYCF01000012">
    <property type="protein sequence ID" value="MQK23928.1"/>
    <property type="molecule type" value="Genomic_DNA"/>
</dbReference>
<evidence type="ECO:0000313" key="5">
    <source>
        <dbReference type="EMBL" id="EMM0024862.1"/>
    </source>
</evidence>
<dbReference type="EMBL" id="CP058571">
    <property type="protein sequence ID" value="QLG56704.1"/>
    <property type="molecule type" value="Genomic_DNA"/>
</dbReference>
<dbReference type="EMBL" id="RDDM01000241">
    <property type="protein sequence ID" value="RLY54915.1"/>
    <property type="molecule type" value="Genomic_DNA"/>
</dbReference>
<dbReference type="EMBL" id="VRXD01000007">
    <property type="protein sequence ID" value="TXQ36939.1"/>
    <property type="molecule type" value="Genomic_DNA"/>
</dbReference>
<accession>A0A037YF33</accession>
<evidence type="ECO:0000313" key="15">
    <source>
        <dbReference type="EMBL" id="NEM84111.1"/>
    </source>
</evidence>
<evidence type="ECO:0000313" key="17">
    <source>
        <dbReference type="EMBL" id="RLY54915.1"/>
    </source>
</evidence>
<reference evidence="2 38" key="4">
    <citation type="submission" date="2018-08" db="EMBL/GenBank/DDBJ databases">
        <authorList>
            <consortium name="NARMS: The National Antimicrobial Resistance Monitoring System"/>
        </authorList>
    </citation>
    <scope>NUCLEOTIDE SEQUENCE [LARGE SCALE GENOMIC DNA]</scope>
    <source>
        <strain evidence="2 38">FSIS11705178</strain>
    </source>
</reference>
<dbReference type="Proteomes" id="UP000509796">
    <property type="component" value="Chromosome"/>
</dbReference>
<evidence type="ECO:0000313" key="10">
    <source>
        <dbReference type="EMBL" id="MQK23928.1"/>
    </source>
</evidence>
<evidence type="ECO:0000313" key="34">
    <source>
        <dbReference type="Proteomes" id="UP000469708"/>
    </source>
</evidence>
<dbReference type="OMA" id="HGCPWLV"/>
<evidence type="ECO:0000313" key="31">
    <source>
        <dbReference type="Proteomes" id="UP000441160"/>
    </source>
</evidence>
<evidence type="ECO:0000313" key="8">
    <source>
        <dbReference type="EMBL" id="KPO03906.1"/>
    </source>
</evidence>
<dbReference type="Proteomes" id="UP000640866">
    <property type="component" value="Unassembled WGS sequence"/>
</dbReference>
<evidence type="ECO:0000313" key="20">
    <source>
        <dbReference type="EMBL" id="STM37939.1"/>
    </source>
</evidence>
<dbReference type="EMBL" id="WTRC01000301">
    <property type="protein sequence ID" value="MWT22618.1"/>
    <property type="molecule type" value="Genomic_DNA"/>
</dbReference>
<evidence type="ECO:0000313" key="32">
    <source>
        <dbReference type="Proteomes" id="UP000460875"/>
    </source>
</evidence>
<reference evidence="16" key="17">
    <citation type="submission" date="2020-06" db="EMBL/GenBank/DDBJ databases">
        <authorList>
            <person name="Ramsay J.P."/>
            <person name="Colombi E."/>
            <person name="Mowlaboccus S."/>
        </authorList>
    </citation>
    <scope>NUCLEOTIDE SEQUENCE</scope>
    <source>
        <strain evidence="16">EC2</strain>
    </source>
</reference>
<reference evidence="24 25" key="3">
    <citation type="submission" date="2018-06" db="EMBL/GenBank/DDBJ databases">
        <authorList>
            <consortium name="Pathogen Informatics"/>
            <person name="Doyle S."/>
        </authorList>
    </citation>
    <scope>NUCLEOTIDE SEQUENCE [LARGE SCALE GENOMIC DNA]</scope>
    <source>
        <strain evidence="20 25">NCTC8500</strain>
        <strain evidence="18 26">NCTC9045</strain>
        <strain evidence="19 24">NCTC9962</strain>
    </source>
</reference>
<evidence type="ECO:0000313" key="37">
    <source>
        <dbReference type="Proteomes" id="UP000530628"/>
    </source>
</evidence>
<reference evidence="6" key="2">
    <citation type="journal article" date="2018" name="Genome Biol.">
        <title>SKESA: strategic k-mer extension for scrupulous assemblies.</title>
        <authorList>
            <person name="Souvorov A."/>
            <person name="Agarwala R."/>
            <person name="Lipman D.J."/>
        </authorList>
    </citation>
    <scope>NUCLEOTIDE SEQUENCE [LARGE SCALE GENOMIC DNA]</scope>
    <source>
        <strain evidence="7">Escherichia coli</strain>
        <strain evidence="6">EuSCAPE_DE065</strain>
    </source>
</reference>
<dbReference type="Proteomes" id="UP000460875">
    <property type="component" value="Unassembled WGS sequence"/>
</dbReference>
<dbReference type="EMBL" id="WTRX01000015">
    <property type="protein sequence ID" value="MWU31522.1"/>
    <property type="molecule type" value="Genomic_DNA"/>
</dbReference>
<evidence type="ECO:0000313" key="26">
    <source>
        <dbReference type="Proteomes" id="UP000254503"/>
    </source>
</evidence>
<dbReference type="EMBL" id="DADUEU010000001">
    <property type="protein sequence ID" value="HBB1571289.1"/>
    <property type="molecule type" value="Genomic_DNA"/>
</dbReference>
<evidence type="ECO:0000313" key="16">
    <source>
        <dbReference type="EMBL" id="QLG56704.1"/>
    </source>
</evidence>
<reference evidence="8 23" key="1">
    <citation type="journal article" date="2015" name="Front. Microbiol.">
        <title>Genetic determinants of heat resistance in Escherichia coli.</title>
        <authorList>
            <person name="Mercer R.G."/>
            <person name="Zheng J."/>
            <person name="Garcia-Hernandez R."/>
            <person name="Ruan L."/>
            <person name="Ganzle M.G."/>
            <person name="McMullen L.M."/>
        </authorList>
    </citation>
    <scope>NUCLEOTIDE SEQUENCE [LARGE SCALE GENOMIC DNA]</scope>
    <source>
        <strain evidence="8 23">AW1.3</strain>
    </source>
</reference>